<comment type="caution">
    <text evidence="2">The sequence shown here is derived from an EMBL/GenBank/DDBJ whole genome shotgun (WGS) entry which is preliminary data.</text>
</comment>
<reference evidence="2" key="1">
    <citation type="submission" date="2019-08" db="EMBL/GenBank/DDBJ databases">
        <authorList>
            <person name="Kucharzyk K."/>
            <person name="Murdoch R.W."/>
            <person name="Higgins S."/>
            <person name="Loffler F."/>
        </authorList>
    </citation>
    <scope>NUCLEOTIDE SEQUENCE</scope>
</reference>
<dbReference type="AlphaFoldDB" id="A0A645DHS2"/>
<dbReference type="EMBL" id="VSSQ01036540">
    <property type="protein sequence ID" value="MPM89044.1"/>
    <property type="molecule type" value="Genomic_DNA"/>
</dbReference>
<evidence type="ECO:0000259" key="1">
    <source>
        <dbReference type="PROSITE" id="PS51186"/>
    </source>
</evidence>
<dbReference type="InterPro" id="IPR051531">
    <property type="entry name" value="N-acetyltransferase"/>
</dbReference>
<dbReference type="InterPro" id="IPR000182">
    <property type="entry name" value="GNAT_dom"/>
</dbReference>
<sequence>MSVKPISLPFETPRLILRAFRPEDAAAFSAYRSDPEVARFQGWTAPYSLQQAQEFVAEMMRSIPGTPGQWYQIALEEKASGQVIGDVAFHIEANSPQQAILGITLASAAQGKGYATEAMHRLLQFLFDDLELHRVSAYIDVDNPASYHLVERLGFRREGHFVENTWFKGAWGSEYMYALLAREWQQRNKNSA</sequence>
<organism evidence="2">
    <name type="scientific">bioreactor metagenome</name>
    <dbReference type="NCBI Taxonomy" id="1076179"/>
    <lineage>
        <taxon>unclassified sequences</taxon>
        <taxon>metagenomes</taxon>
        <taxon>ecological metagenomes</taxon>
    </lineage>
</organism>
<dbReference type="Gene3D" id="3.40.630.30">
    <property type="match status" value="1"/>
</dbReference>
<accession>A0A645DHS2</accession>
<dbReference type="Pfam" id="PF13302">
    <property type="entry name" value="Acetyltransf_3"/>
    <property type="match status" value="1"/>
</dbReference>
<dbReference type="GO" id="GO:0016747">
    <property type="term" value="F:acyltransferase activity, transferring groups other than amino-acyl groups"/>
    <property type="evidence" value="ECO:0007669"/>
    <property type="project" value="InterPro"/>
</dbReference>
<dbReference type="SUPFAM" id="SSF55729">
    <property type="entry name" value="Acyl-CoA N-acyltransferases (Nat)"/>
    <property type="match status" value="1"/>
</dbReference>
<proteinExistence type="predicted"/>
<dbReference type="PANTHER" id="PTHR43792">
    <property type="entry name" value="GNAT FAMILY, PUTATIVE (AFU_ORTHOLOGUE AFUA_3G00765)-RELATED-RELATED"/>
    <property type="match status" value="1"/>
</dbReference>
<feature type="domain" description="N-acetyltransferase" evidence="1">
    <location>
        <begin position="15"/>
        <end position="182"/>
    </location>
</feature>
<gene>
    <name evidence="2" type="ORF">SDC9_136152</name>
</gene>
<dbReference type="InterPro" id="IPR016181">
    <property type="entry name" value="Acyl_CoA_acyltransferase"/>
</dbReference>
<protein>
    <recommendedName>
        <fullName evidence="1">N-acetyltransferase domain-containing protein</fullName>
    </recommendedName>
</protein>
<evidence type="ECO:0000313" key="2">
    <source>
        <dbReference type="EMBL" id="MPM89044.1"/>
    </source>
</evidence>
<dbReference type="PANTHER" id="PTHR43792:SF1">
    <property type="entry name" value="N-ACETYLTRANSFERASE DOMAIN-CONTAINING PROTEIN"/>
    <property type="match status" value="1"/>
</dbReference>
<dbReference type="PROSITE" id="PS51186">
    <property type="entry name" value="GNAT"/>
    <property type="match status" value="1"/>
</dbReference>
<name>A0A645DHS2_9ZZZZ</name>